<proteinExistence type="predicted"/>
<comment type="caution">
    <text evidence="2">The sequence shown here is derived from an EMBL/GenBank/DDBJ whole genome shotgun (WGS) entry which is preliminary data.</text>
</comment>
<evidence type="ECO:0000256" key="1">
    <source>
        <dbReference type="SAM" id="MobiDB-lite"/>
    </source>
</evidence>
<gene>
    <name evidence="2" type="ORF">GCM10011519_30140</name>
</gene>
<organism evidence="2 3">
    <name type="scientific">Marmoricola endophyticus</name>
    <dbReference type="NCBI Taxonomy" id="2040280"/>
    <lineage>
        <taxon>Bacteria</taxon>
        <taxon>Bacillati</taxon>
        <taxon>Actinomycetota</taxon>
        <taxon>Actinomycetes</taxon>
        <taxon>Propionibacteriales</taxon>
        <taxon>Nocardioidaceae</taxon>
        <taxon>Marmoricola</taxon>
    </lineage>
</organism>
<keyword evidence="3" id="KW-1185">Reference proteome</keyword>
<sequence length="225" mass="23610">MSLSQAENQAPRSAPKHRAERDHTVLRAGVRTTLVTGGVAAVATGVTVGGGVMSAQLSAGSAAVAGDFAPTSASAKTTLDAQEVLARGAAVTRSADDRRAEADRIKQRELGDAKAVATTGTQKIDQSDPKDLARALLPEFGMTSADFQCVDNIWSQESGWNTHADNPSSSAYGIPQALPGSKMASAGPDWENNAETQIRWGLGYIQSRYGSACSAWGFKQSHGWY</sequence>
<name>A0A917F6N3_9ACTN</name>
<evidence type="ECO:0008006" key="4">
    <source>
        <dbReference type="Google" id="ProtNLM"/>
    </source>
</evidence>
<dbReference type="RefSeq" id="WP_188780512.1">
    <property type="nucleotide sequence ID" value="NZ_BMKQ01000001.1"/>
</dbReference>
<protein>
    <recommendedName>
        <fullName evidence="4">Lytic transglycosylase domain-containing protein</fullName>
    </recommendedName>
</protein>
<evidence type="ECO:0000313" key="3">
    <source>
        <dbReference type="Proteomes" id="UP000649179"/>
    </source>
</evidence>
<dbReference type="InterPro" id="IPR023346">
    <property type="entry name" value="Lysozyme-like_dom_sf"/>
</dbReference>
<evidence type="ECO:0000313" key="2">
    <source>
        <dbReference type="EMBL" id="GGF54204.1"/>
    </source>
</evidence>
<accession>A0A917F6N3</accession>
<reference evidence="2" key="2">
    <citation type="submission" date="2020-09" db="EMBL/GenBank/DDBJ databases">
        <authorList>
            <person name="Sun Q."/>
            <person name="Zhou Y."/>
        </authorList>
    </citation>
    <scope>NUCLEOTIDE SEQUENCE</scope>
    <source>
        <strain evidence="2">CGMCC 1.16067</strain>
    </source>
</reference>
<dbReference type="Proteomes" id="UP000649179">
    <property type="component" value="Unassembled WGS sequence"/>
</dbReference>
<dbReference type="Gene3D" id="1.10.530.10">
    <property type="match status" value="1"/>
</dbReference>
<feature type="compositionally biased region" description="Polar residues" evidence="1">
    <location>
        <begin position="1"/>
        <end position="11"/>
    </location>
</feature>
<dbReference type="SUPFAM" id="SSF53955">
    <property type="entry name" value="Lysozyme-like"/>
    <property type="match status" value="1"/>
</dbReference>
<feature type="region of interest" description="Disordered" evidence="1">
    <location>
        <begin position="1"/>
        <end position="22"/>
    </location>
</feature>
<dbReference type="EMBL" id="BMKQ01000001">
    <property type="protein sequence ID" value="GGF54204.1"/>
    <property type="molecule type" value="Genomic_DNA"/>
</dbReference>
<reference evidence="2" key="1">
    <citation type="journal article" date="2014" name="Int. J. Syst. Evol. Microbiol.">
        <title>Complete genome sequence of Corynebacterium casei LMG S-19264T (=DSM 44701T), isolated from a smear-ripened cheese.</title>
        <authorList>
            <consortium name="US DOE Joint Genome Institute (JGI-PGF)"/>
            <person name="Walter F."/>
            <person name="Albersmeier A."/>
            <person name="Kalinowski J."/>
            <person name="Ruckert C."/>
        </authorList>
    </citation>
    <scope>NUCLEOTIDE SEQUENCE</scope>
    <source>
        <strain evidence="2">CGMCC 1.16067</strain>
    </source>
</reference>
<dbReference type="AlphaFoldDB" id="A0A917F6N3"/>